<dbReference type="AlphaFoldDB" id="A0A7W4Z5I6"/>
<dbReference type="InterPro" id="IPR007893">
    <property type="entry name" value="Spore_coat_U/FanG"/>
</dbReference>
<comment type="caution">
    <text evidence="3">The sequence shown here is derived from an EMBL/GenBank/DDBJ whole genome shotgun (WGS) entry which is preliminary data.</text>
</comment>
<feature type="signal peptide" evidence="1">
    <location>
        <begin position="1"/>
        <end position="24"/>
    </location>
</feature>
<keyword evidence="3" id="KW-0167">Capsid protein</keyword>
<reference evidence="3 4" key="1">
    <citation type="submission" date="2020-08" db="EMBL/GenBank/DDBJ databases">
        <title>Genomic Encyclopedia of Type Strains, Phase III (KMG-III): the genomes of soil and plant-associated and newly described type strains.</title>
        <authorList>
            <person name="Whitman W."/>
        </authorList>
    </citation>
    <scope>NUCLEOTIDE SEQUENCE [LARGE SCALE GENOMIC DNA]</scope>
    <source>
        <strain evidence="3 4">CECT 8654</strain>
    </source>
</reference>
<protein>
    <submittedName>
        <fullName evidence="3">Spore coat protein U-like protein</fullName>
    </submittedName>
</protein>
<dbReference type="EMBL" id="JACHWY010000002">
    <property type="protein sequence ID" value="MBB3047524.1"/>
    <property type="molecule type" value="Genomic_DNA"/>
</dbReference>
<feature type="chain" id="PRO_5031414386" evidence="1">
    <location>
        <begin position="25"/>
        <end position="166"/>
    </location>
</feature>
<proteinExistence type="predicted"/>
<dbReference type="Proteomes" id="UP000537130">
    <property type="component" value="Unassembled WGS sequence"/>
</dbReference>
<name>A0A7W4Z5I6_9GAMM</name>
<evidence type="ECO:0000313" key="4">
    <source>
        <dbReference type="Proteomes" id="UP000537130"/>
    </source>
</evidence>
<sequence length="166" mass="17335">MCYSSKLAAFICLLSAFYSSHALAQATTTFNVTATVVDSCDVSANNLAFGNVEPVNNLNIDAVGSITVTCSLGTSYSLLLDDGGSSSDGTVSTRRMTDGSSNYLSYQLYSDTLRTSVWGETAGTNDVTGIGTGLGVPVVVYGRIPSGQQETQTGSYSDTINVTLNY</sequence>
<keyword evidence="1" id="KW-0732">Signal</keyword>
<dbReference type="RefSeq" id="WP_183410302.1">
    <property type="nucleotide sequence ID" value="NZ_JACHWY010000002.1"/>
</dbReference>
<gene>
    <name evidence="3" type="ORF">FHR99_001790</name>
</gene>
<evidence type="ECO:0000313" key="3">
    <source>
        <dbReference type="EMBL" id="MBB3047524.1"/>
    </source>
</evidence>
<dbReference type="SMART" id="SM00972">
    <property type="entry name" value="SCPU"/>
    <property type="match status" value="1"/>
</dbReference>
<keyword evidence="4" id="KW-1185">Reference proteome</keyword>
<evidence type="ECO:0000256" key="1">
    <source>
        <dbReference type="SAM" id="SignalP"/>
    </source>
</evidence>
<feature type="domain" description="Spore coat protein U/FanG" evidence="2">
    <location>
        <begin position="26"/>
        <end position="163"/>
    </location>
</feature>
<dbReference type="Pfam" id="PF05229">
    <property type="entry name" value="SCPU"/>
    <property type="match status" value="1"/>
</dbReference>
<evidence type="ECO:0000259" key="2">
    <source>
        <dbReference type="Pfam" id="PF05229"/>
    </source>
</evidence>
<organism evidence="3 4">
    <name type="scientific">Litorivivens lipolytica</name>
    <dbReference type="NCBI Taxonomy" id="1524264"/>
    <lineage>
        <taxon>Bacteria</taxon>
        <taxon>Pseudomonadati</taxon>
        <taxon>Pseudomonadota</taxon>
        <taxon>Gammaproteobacteria</taxon>
        <taxon>Litorivivens</taxon>
    </lineage>
</organism>
<dbReference type="InterPro" id="IPR053167">
    <property type="entry name" value="Spore_coat_component"/>
</dbReference>
<dbReference type="PANTHER" id="PTHR37089">
    <property type="entry name" value="PROTEIN U-RELATED"/>
    <property type="match status" value="1"/>
</dbReference>
<keyword evidence="3" id="KW-0946">Virion</keyword>
<accession>A0A7W4Z5I6</accession>